<sequence length="58" mass="6886">MTTIFMYSTNFVMPKSTIKTIHFHHPIDSTIVELSNFQLVQCFVLEHCTTDFQKYTRN</sequence>
<name>A0A0A9HK79_ARUDO</name>
<organism evidence="1">
    <name type="scientific">Arundo donax</name>
    <name type="common">Giant reed</name>
    <name type="synonym">Donax arundinaceus</name>
    <dbReference type="NCBI Taxonomy" id="35708"/>
    <lineage>
        <taxon>Eukaryota</taxon>
        <taxon>Viridiplantae</taxon>
        <taxon>Streptophyta</taxon>
        <taxon>Embryophyta</taxon>
        <taxon>Tracheophyta</taxon>
        <taxon>Spermatophyta</taxon>
        <taxon>Magnoliopsida</taxon>
        <taxon>Liliopsida</taxon>
        <taxon>Poales</taxon>
        <taxon>Poaceae</taxon>
        <taxon>PACMAD clade</taxon>
        <taxon>Arundinoideae</taxon>
        <taxon>Arundineae</taxon>
        <taxon>Arundo</taxon>
    </lineage>
</organism>
<reference evidence="1" key="1">
    <citation type="submission" date="2014-09" db="EMBL/GenBank/DDBJ databases">
        <authorList>
            <person name="Magalhaes I.L.F."/>
            <person name="Oliveira U."/>
            <person name="Santos F.R."/>
            <person name="Vidigal T.H.D.A."/>
            <person name="Brescovit A.D."/>
            <person name="Santos A.J."/>
        </authorList>
    </citation>
    <scope>NUCLEOTIDE SEQUENCE</scope>
    <source>
        <tissue evidence="1">Shoot tissue taken approximately 20 cm above the soil surface</tissue>
    </source>
</reference>
<accession>A0A0A9HK79</accession>
<dbReference type="AlphaFoldDB" id="A0A0A9HK79"/>
<dbReference type="EMBL" id="GBRH01162625">
    <property type="protein sequence ID" value="JAE35271.1"/>
    <property type="molecule type" value="Transcribed_RNA"/>
</dbReference>
<protein>
    <submittedName>
        <fullName evidence="1">Uncharacterized protein</fullName>
    </submittedName>
</protein>
<proteinExistence type="predicted"/>
<reference evidence="1" key="2">
    <citation type="journal article" date="2015" name="Data Brief">
        <title>Shoot transcriptome of the giant reed, Arundo donax.</title>
        <authorList>
            <person name="Barrero R.A."/>
            <person name="Guerrero F.D."/>
            <person name="Moolhuijzen P."/>
            <person name="Goolsby J.A."/>
            <person name="Tidwell J."/>
            <person name="Bellgard S.E."/>
            <person name="Bellgard M.I."/>
        </authorList>
    </citation>
    <scope>NUCLEOTIDE SEQUENCE</scope>
    <source>
        <tissue evidence="1">Shoot tissue taken approximately 20 cm above the soil surface</tissue>
    </source>
</reference>
<evidence type="ECO:0000313" key="1">
    <source>
        <dbReference type="EMBL" id="JAE35271.1"/>
    </source>
</evidence>